<gene>
    <name evidence="1" type="ORF">AYI69_g756</name>
</gene>
<dbReference type="EMBL" id="LSSM01000202">
    <property type="protein sequence ID" value="OMJ29727.1"/>
    <property type="molecule type" value="Genomic_DNA"/>
</dbReference>
<accession>A0A1R1YS70</accession>
<evidence type="ECO:0000313" key="1">
    <source>
        <dbReference type="EMBL" id="OMJ29727.1"/>
    </source>
</evidence>
<proteinExistence type="predicted"/>
<organism evidence="1 2">
    <name type="scientific">Smittium culicis</name>
    <dbReference type="NCBI Taxonomy" id="133412"/>
    <lineage>
        <taxon>Eukaryota</taxon>
        <taxon>Fungi</taxon>
        <taxon>Fungi incertae sedis</taxon>
        <taxon>Zoopagomycota</taxon>
        <taxon>Kickxellomycotina</taxon>
        <taxon>Harpellomycetes</taxon>
        <taxon>Harpellales</taxon>
        <taxon>Legeriomycetaceae</taxon>
        <taxon>Smittium</taxon>
    </lineage>
</organism>
<dbReference type="OrthoDB" id="2671967at2759"/>
<dbReference type="SUPFAM" id="SSF56219">
    <property type="entry name" value="DNase I-like"/>
    <property type="match status" value="1"/>
</dbReference>
<name>A0A1R1YS70_9FUNG</name>
<dbReference type="AlphaFoldDB" id="A0A1R1YS70"/>
<evidence type="ECO:0008006" key="3">
    <source>
        <dbReference type="Google" id="ProtNLM"/>
    </source>
</evidence>
<keyword evidence="2" id="KW-1185">Reference proteome</keyword>
<protein>
    <recommendedName>
        <fullName evidence="3">Endonuclease/exonuclease/phosphatase domain-containing protein</fullName>
    </recommendedName>
</protein>
<dbReference type="Proteomes" id="UP000187429">
    <property type="component" value="Unassembled WGS sequence"/>
</dbReference>
<sequence length="244" mass="28194">MRATIVSLKDKGIHLMKYPRMHKVNSGLSDRLASLNIRGFRGQRLEYFEMLRILHPKADIVQEYLVKRKYWSVTIPGYEFFQDFSRELSYHSAFLGIYKDHVGQRMPRIEGKLVVAQTQLDKQTIKFGPFYFPYNSVTERASTKGKLLKLLQAWSFDNLEDPCIISGDFNMSNSVPSLLLKRRNTGYSVLDFSGSSKSFFGNSDKTWSSIYHMIVYKAAKGFNRNSKVNCGYRLPTIDQFCEAC</sequence>
<comment type="caution">
    <text evidence="1">The sequence shown here is derived from an EMBL/GenBank/DDBJ whole genome shotgun (WGS) entry which is preliminary data.</text>
</comment>
<dbReference type="Gene3D" id="3.60.10.10">
    <property type="entry name" value="Endonuclease/exonuclease/phosphatase"/>
    <property type="match status" value="1"/>
</dbReference>
<dbReference type="InterPro" id="IPR036691">
    <property type="entry name" value="Endo/exonu/phosph_ase_sf"/>
</dbReference>
<evidence type="ECO:0000313" key="2">
    <source>
        <dbReference type="Proteomes" id="UP000187429"/>
    </source>
</evidence>
<reference evidence="2" key="1">
    <citation type="submission" date="2017-01" db="EMBL/GenBank/DDBJ databases">
        <authorList>
            <person name="Wang Y."/>
            <person name="White M."/>
            <person name="Kvist S."/>
            <person name="Moncalvo J.-M."/>
        </authorList>
    </citation>
    <scope>NUCLEOTIDE SEQUENCE [LARGE SCALE GENOMIC DNA]</scope>
    <source>
        <strain evidence="2">ID-206-W2</strain>
    </source>
</reference>